<dbReference type="SUPFAM" id="SSF89550">
    <property type="entry name" value="PHP domain-like"/>
    <property type="match status" value="1"/>
</dbReference>
<evidence type="ECO:0000256" key="1">
    <source>
        <dbReference type="ARBA" id="ARBA00004496"/>
    </source>
</evidence>
<evidence type="ECO:0000259" key="9">
    <source>
        <dbReference type="SMART" id="SM00481"/>
    </source>
</evidence>
<dbReference type="CDD" id="cd12113">
    <property type="entry name" value="PHP_PolIIIA_DnaE3"/>
    <property type="match status" value="1"/>
</dbReference>
<dbReference type="InterPro" id="IPR011708">
    <property type="entry name" value="DNA_pol3_alpha_NTPase_dom"/>
</dbReference>
<dbReference type="InterPro" id="IPR003141">
    <property type="entry name" value="Pol/His_phosphatase_N"/>
</dbReference>
<dbReference type="GO" id="GO:0008408">
    <property type="term" value="F:3'-5' exonuclease activity"/>
    <property type="evidence" value="ECO:0007669"/>
    <property type="project" value="InterPro"/>
</dbReference>
<name>A0A9D9DQ20_9BACT</name>
<dbReference type="Proteomes" id="UP000823612">
    <property type="component" value="Unassembled WGS sequence"/>
</dbReference>
<comment type="catalytic activity">
    <reaction evidence="8">
        <text>DNA(n) + a 2'-deoxyribonucleoside 5'-triphosphate = DNA(n+1) + diphosphate</text>
        <dbReference type="Rhea" id="RHEA:22508"/>
        <dbReference type="Rhea" id="RHEA-COMP:17339"/>
        <dbReference type="Rhea" id="RHEA-COMP:17340"/>
        <dbReference type="ChEBI" id="CHEBI:33019"/>
        <dbReference type="ChEBI" id="CHEBI:61560"/>
        <dbReference type="ChEBI" id="CHEBI:173112"/>
        <dbReference type="EC" id="2.7.7.7"/>
    </reaction>
</comment>
<keyword evidence="5 10" id="KW-0548">Nucleotidyltransferase</keyword>
<reference evidence="10" key="1">
    <citation type="submission" date="2020-10" db="EMBL/GenBank/DDBJ databases">
        <authorList>
            <person name="Gilroy R."/>
        </authorList>
    </citation>
    <scope>NUCLEOTIDE SEQUENCE</scope>
    <source>
        <strain evidence="10">2889</strain>
    </source>
</reference>
<dbReference type="Pfam" id="PF14579">
    <property type="entry name" value="HHH_6"/>
    <property type="match status" value="1"/>
</dbReference>
<feature type="domain" description="Polymerase/histidinol phosphatase N-terminal" evidence="9">
    <location>
        <begin position="5"/>
        <end position="72"/>
    </location>
</feature>
<dbReference type="InterPro" id="IPR016195">
    <property type="entry name" value="Pol/histidinol_Pase-like"/>
</dbReference>
<evidence type="ECO:0000313" key="10">
    <source>
        <dbReference type="EMBL" id="MBO8431724.1"/>
    </source>
</evidence>
<evidence type="ECO:0000256" key="7">
    <source>
        <dbReference type="ARBA" id="ARBA00022932"/>
    </source>
</evidence>
<evidence type="ECO:0000313" key="11">
    <source>
        <dbReference type="Proteomes" id="UP000823612"/>
    </source>
</evidence>
<dbReference type="GO" id="GO:0006260">
    <property type="term" value="P:DNA replication"/>
    <property type="evidence" value="ECO:0007669"/>
    <property type="project" value="UniProtKB-KW"/>
</dbReference>
<dbReference type="PANTHER" id="PTHR32294:SF0">
    <property type="entry name" value="DNA POLYMERASE III SUBUNIT ALPHA"/>
    <property type="match status" value="1"/>
</dbReference>
<dbReference type="Gene3D" id="1.10.10.1600">
    <property type="entry name" value="Bacterial DNA polymerase III alpha subunit, thumb domain"/>
    <property type="match status" value="1"/>
</dbReference>
<dbReference type="NCBIfam" id="NF005298">
    <property type="entry name" value="PRK06826.1"/>
    <property type="match status" value="1"/>
</dbReference>
<dbReference type="InterPro" id="IPR029460">
    <property type="entry name" value="DNAPol_HHH"/>
</dbReference>
<evidence type="ECO:0000256" key="4">
    <source>
        <dbReference type="ARBA" id="ARBA00022679"/>
    </source>
</evidence>
<dbReference type="Gene3D" id="3.20.20.140">
    <property type="entry name" value="Metal-dependent hydrolases"/>
    <property type="match status" value="1"/>
</dbReference>
<dbReference type="NCBIfam" id="NF004226">
    <property type="entry name" value="PRK05673.1"/>
    <property type="match status" value="1"/>
</dbReference>
<dbReference type="InterPro" id="IPR040982">
    <property type="entry name" value="DNA_pol3_finger"/>
</dbReference>
<comment type="caution">
    <text evidence="10">The sequence shown here is derived from an EMBL/GenBank/DDBJ whole genome shotgun (WGS) entry which is preliminary data.</text>
</comment>
<keyword evidence="6" id="KW-0235">DNA replication</keyword>
<evidence type="ECO:0000256" key="6">
    <source>
        <dbReference type="ARBA" id="ARBA00022705"/>
    </source>
</evidence>
<evidence type="ECO:0000256" key="8">
    <source>
        <dbReference type="ARBA" id="ARBA00049244"/>
    </source>
</evidence>
<protein>
    <recommendedName>
        <fullName evidence="3">DNA polymerase III subunit alpha</fullName>
        <ecNumber evidence="2">2.7.7.7</ecNumber>
    </recommendedName>
</protein>
<dbReference type="PANTHER" id="PTHR32294">
    <property type="entry name" value="DNA POLYMERASE III SUBUNIT ALPHA"/>
    <property type="match status" value="1"/>
</dbReference>
<keyword evidence="4 10" id="KW-0808">Transferase</keyword>
<dbReference type="InterPro" id="IPR004805">
    <property type="entry name" value="DnaE2/DnaE/PolC"/>
</dbReference>
<reference evidence="10" key="2">
    <citation type="journal article" date="2021" name="PeerJ">
        <title>Extensive microbial diversity within the chicken gut microbiome revealed by metagenomics and culture.</title>
        <authorList>
            <person name="Gilroy R."/>
            <person name="Ravi A."/>
            <person name="Getino M."/>
            <person name="Pursley I."/>
            <person name="Horton D.L."/>
            <person name="Alikhan N.F."/>
            <person name="Baker D."/>
            <person name="Gharbi K."/>
            <person name="Hall N."/>
            <person name="Watson M."/>
            <person name="Adriaenssens E.M."/>
            <person name="Foster-Nyarko E."/>
            <person name="Jarju S."/>
            <person name="Secka A."/>
            <person name="Antonio M."/>
            <person name="Oren A."/>
            <person name="Chaudhuri R.R."/>
            <person name="La Ragione R."/>
            <person name="Hildebrand F."/>
            <person name="Pallen M.J."/>
        </authorList>
    </citation>
    <scope>NUCLEOTIDE SEQUENCE</scope>
    <source>
        <strain evidence="10">2889</strain>
    </source>
</reference>
<dbReference type="Pfam" id="PF02811">
    <property type="entry name" value="PHP"/>
    <property type="match status" value="1"/>
</dbReference>
<dbReference type="EMBL" id="JADIMZ010000004">
    <property type="protein sequence ID" value="MBO8431724.1"/>
    <property type="molecule type" value="Genomic_DNA"/>
</dbReference>
<proteinExistence type="predicted"/>
<dbReference type="SMART" id="SM00481">
    <property type="entry name" value="POLIIIAc"/>
    <property type="match status" value="1"/>
</dbReference>
<organism evidence="10 11">
    <name type="scientific">Candidatus Pullibacteroides excrementavium</name>
    <dbReference type="NCBI Taxonomy" id="2840905"/>
    <lineage>
        <taxon>Bacteria</taxon>
        <taxon>Pseudomonadati</taxon>
        <taxon>Bacteroidota</taxon>
        <taxon>Bacteroidia</taxon>
        <taxon>Bacteroidales</taxon>
        <taxon>Candidatus Pullibacteroides</taxon>
    </lineage>
</organism>
<dbReference type="AlphaFoldDB" id="A0A9D9DQ20"/>
<dbReference type="CDD" id="cd04485">
    <property type="entry name" value="DnaE_OBF"/>
    <property type="match status" value="1"/>
</dbReference>
<evidence type="ECO:0000256" key="5">
    <source>
        <dbReference type="ARBA" id="ARBA00022695"/>
    </source>
</evidence>
<evidence type="ECO:0000256" key="3">
    <source>
        <dbReference type="ARBA" id="ARBA00019114"/>
    </source>
</evidence>
<dbReference type="Pfam" id="PF07733">
    <property type="entry name" value="DNA_pol3_alpha"/>
    <property type="match status" value="1"/>
</dbReference>
<accession>A0A9D9DQ20</accession>
<dbReference type="Pfam" id="PF17657">
    <property type="entry name" value="DNA_pol3_finger"/>
    <property type="match status" value="1"/>
</dbReference>
<dbReference type="GO" id="GO:0003887">
    <property type="term" value="F:DNA-directed DNA polymerase activity"/>
    <property type="evidence" value="ECO:0007669"/>
    <property type="project" value="UniProtKB-KW"/>
</dbReference>
<dbReference type="InterPro" id="IPR004013">
    <property type="entry name" value="PHP_dom"/>
</dbReference>
<dbReference type="GO" id="GO:0003676">
    <property type="term" value="F:nucleic acid binding"/>
    <property type="evidence" value="ECO:0007669"/>
    <property type="project" value="InterPro"/>
</dbReference>
<sequence length="1168" mass="132789">MSYFAHLHLHTLYSVLDGASKIPALMQKATEFGMDAVAITDHGNMYGVMEFVEAAAKAGIKPIVGCEVYVAPKSRFEKTGREERSSYHLILLAKNLQGYHNLVKLCSFSQRKEAFYYKPRIDHSLLEQYHEGVIACSACLAGEIPQSILAGQEEQLKENIEFYHNLFGEDYYFEVQSHGHPEQSLVNERIEQLSKQYGIKCVATNDVHFVEADDYQAHRILICLNTGKKLNEDTKMLYTGQEYFKSGEEMAALFPDHPEYLENTREIVDKVETYKLTHDILLPKFTLPEPFTSDMDYLRHITYEGAKKRYGENYEENQPVKERIDFELATIERMGFPGYFLIVWDFIRAAREMGVLVGPGRGSAAGSAIAYCIGITNVDPIKYDLLFERFLNPGRISMPDIDVDFDDVGRERVIKYVVDKYGAERVSQIITYGTMAAKSAIKDVARVLDLPLPESKRLADLVPETPGMTLPKAFKEVPQLKEEMETNPNELVRKTLKYACQLEGCIRSVGTHACGMIIAPEDLVEYVPTGTAKDSEMPVTQYEGKYVESVGLLKMDFLGLKTLTIIKGALDNIERRHGIRIDIDHIPLDDHETYELFGRGDTNGIFQFESEGMKKYLRELKPNRLEDIIAMNALYRPGPMEYIPQFINRKFGREKIEYDLPDMEEYLKDTYGVTVYQEQVMLLSQKLADFSKSDADTLRKAMGKKKKDVLDKMKTGFMEGCAKHGYDAKVCEKIWTDWEAFASYAFNKSHATCYAWVAYQTAYLKAHYPAEFMASVLTNNLNDISKISFYMDECKRMKISLLGPDVNESMPSFTVNKEGAVRFGLSGIKNVGTAVVDLMVEEREKNGEYKDIVDFVRRSNLKGMNRRCMESLAKAGAFDSLGNIPRSLFFYQKPGENQTFTEKLLHYAAQYQSNQNSSQTDLFGEVQSSTVAEIDMPEVEPWSKVEQLSNEKEVVGFFISGHPLETYKLELSQFATTSISAIKAQWASLRGRKLNFGAIITSAAHLMTKNGNGYGRITIEDYDESMELALFGEDYLKFKHLLNMGEFVYIYSEIRPRWNREGGELELKVLNMIPLSELMDKNTKQVEMELDLEDISADFTRKMRDLCVKYTIPKKAAAAGGASVNFHVLDRRSSLSLNMPMRIKVMPSEFVPALQEADLKVGIKLKSN</sequence>
<keyword evidence="7" id="KW-0239">DNA-directed DNA polymerase</keyword>
<comment type="subcellular location">
    <subcellularLocation>
        <location evidence="1">Cytoplasm</location>
    </subcellularLocation>
</comment>
<dbReference type="NCBIfam" id="TIGR00594">
    <property type="entry name" value="polc"/>
    <property type="match status" value="1"/>
</dbReference>
<dbReference type="Gene3D" id="1.10.150.870">
    <property type="match status" value="1"/>
</dbReference>
<dbReference type="EC" id="2.7.7.7" evidence="2"/>
<dbReference type="Pfam" id="PF01336">
    <property type="entry name" value="tRNA_anti-codon"/>
    <property type="match status" value="1"/>
</dbReference>
<evidence type="ECO:0000256" key="2">
    <source>
        <dbReference type="ARBA" id="ARBA00012417"/>
    </source>
</evidence>
<gene>
    <name evidence="10" type="primary">dnaE</name>
    <name evidence="10" type="ORF">IAB08_00305</name>
</gene>
<dbReference type="InterPro" id="IPR004365">
    <property type="entry name" value="NA-bd_OB_tRNA"/>
</dbReference>
<dbReference type="GO" id="GO:0005737">
    <property type="term" value="C:cytoplasm"/>
    <property type="evidence" value="ECO:0007669"/>
    <property type="project" value="UniProtKB-SubCell"/>
</dbReference>
<dbReference type="InterPro" id="IPR041931">
    <property type="entry name" value="DNA_pol3_alpha_thumb_dom"/>
</dbReference>